<dbReference type="NCBIfam" id="TIGR00229">
    <property type="entry name" value="sensory_box"/>
    <property type="match status" value="2"/>
</dbReference>
<evidence type="ECO:0000313" key="19">
    <source>
        <dbReference type="Proteomes" id="UP001240639"/>
    </source>
</evidence>
<evidence type="ECO:0000256" key="1">
    <source>
        <dbReference type="ARBA" id="ARBA00000085"/>
    </source>
</evidence>
<dbReference type="SMART" id="SM00086">
    <property type="entry name" value="PAC"/>
    <property type="match status" value="2"/>
</dbReference>
<evidence type="ECO:0000256" key="13">
    <source>
        <dbReference type="ARBA" id="ARBA00022991"/>
    </source>
</evidence>
<dbReference type="InterPro" id="IPR036890">
    <property type="entry name" value="HATPase_C_sf"/>
</dbReference>
<reference evidence="18 19" key="1">
    <citation type="submission" date="2023-08" db="EMBL/GenBank/DDBJ databases">
        <title>genomic of G39.</title>
        <authorList>
            <person name="Wang Y."/>
        </authorList>
    </citation>
    <scope>NUCLEOTIDE SEQUENCE [LARGE SCALE GENOMIC DNA]</scope>
    <source>
        <strain evidence="18 19">G39</strain>
    </source>
</reference>
<keyword evidence="10" id="KW-0547">Nucleotide-binding</keyword>
<evidence type="ECO:0000256" key="5">
    <source>
        <dbReference type="ARBA" id="ARBA00022606"/>
    </source>
</evidence>
<dbReference type="Pfam" id="PF00989">
    <property type="entry name" value="PAS"/>
    <property type="match status" value="1"/>
</dbReference>
<evidence type="ECO:0000256" key="2">
    <source>
        <dbReference type="ARBA" id="ARBA00012438"/>
    </source>
</evidence>
<feature type="domain" description="PAS" evidence="16">
    <location>
        <begin position="11"/>
        <end position="80"/>
    </location>
</feature>
<keyword evidence="6" id="KW-0285">Flavoprotein</keyword>
<dbReference type="InterPro" id="IPR000014">
    <property type="entry name" value="PAS"/>
</dbReference>
<evidence type="ECO:0000256" key="6">
    <source>
        <dbReference type="ARBA" id="ARBA00022630"/>
    </source>
</evidence>
<dbReference type="SMART" id="SM00911">
    <property type="entry name" value="HWE_HK"/>
    <property type="match status" value="1"/>
</dbReference>
<name>A0ABT9HN90_9SPHN</name>
<dbReference type="Pfam" id="PF08447">
    <property type="entry name" value="PAS_3"/>
    <property type="match status" value="1"/>
</dbReference>
<dbReference type="Gene3D" id="3.30.450.20">
    <property type="entry name" value="PAS domain"/>
    <property type="match status" value="2"/>
</dbReference>
<evidence type="ECO:0000256" key="12">
    <source>
        <dbReference type="ARBA" id="ARBA00022840"/>
    </source>
</evidence>
<evidence type="ECO:0000256" key="8">
    <source>
        <dbReference type="ARBA" id="ARBA00022679"/>
    </source>
</evidence>
<organism evidence="18 19">
    <name type="scientific">Qipengyuania profundimaris</name>
    <dbReference type="NCBI Taxonomy" id="3067652"/>
    <lineage>
        <taxon>Bacteria</taxon>
        <taxon>Pseudomonadati</taxon>
        <taxon>Pseudomonadota</taxon>
        <taxon>Alphaproteobacteria</taxon>
        <taxon>Sphingomonadales</taxon>
        <taxon>Erythrobacteraceae</taxon>
        <taxon>Qipengyuania</taxon>
    </lineage>
</organism>
<evidence type="ECO:0000256" key="4">
    <source>
        <dbReference type="ARBA" id="ARBA00022553"/>
    </source>
</evidence>
<dbReference type="EMBL" id="JAVAIM010000001">
    <property type="protein sequence ID" value="MDP4574626.1"/>
    <property type="molecule type" value="Genomic_DNA"/>
</dbReference>
<dbReference type="PROSITE" id="PS50113">
    <property type="entry name" value="PAC"/>
    <property type="match status" value="2"/>
</dbReference>
<keyword evidence="7" id="KW-0288">FMN</keyword>
<dbReference type="Pfam" id="PF07536">
    <property type="entry name" value="HWE_HK"/>
    <property type="match status" value="1"/>
</dbReference>
<keyword evidence="8" id="KW-0808">Transferase</keyword>
<keyword evidence="13" id="KW-0157">Chromophore</keyword>
<dbReference type="InterPro" id="IPR013767">
    <property type="entry name" value="PAS_fold"/>
</dbReference>
<proteinExistence type="predicted"/>
<evidence type="ECO:0000256" key="14">
    <source>
        <dbReference type="ARBA" id="ARBA00023026"/>
    </source>
</evidence>
<keyword evidence="5" id="KW-0716">Sensory transduction</keyword>
<evidence type="ECO:0000256" key="11">
    <source>
        <dbReference type="ARBA" id="ARBA00022777"/>
    </source>
</evidence>
<keyword evidence="14" id="KW-0843">Virulence</keyword>
<dbReference type="InterPro" id="IPR011102">
    <property type="entry name" value="Sig_transdc_His_kinase_HWE"/>
</dbReference>
<keyword evidence="9" id="KW-0677">Repeat</keyword>
<dbReference type="InterPro" id="IPR000700">
    <property type="entry name" value="PAS-assoc_C"/>
</dbReference>
<dbReference type="InterPro" id="IPR013655">
    <property type="entry name" value="PAS_fold_3"/>
</dbReference>
<keyword evidence="15" id="KW-0675">Receptor</keyword>
<evidence type="ECO:0000256" key="7">
    <source>
        <dbReference type="ARBA" id="ARBA00022643"/>
    </source>
</evidence>
<evidence type="ECO:0000256" key="9">
    <source>
        <dbReference type="ARBA" id="ARBA00022737"/>
    </source>
</evidence>
<evidence type="ECO:0000256" key="15">
    <source>
        <dbReference type="ARBA" id="ARBA00023170"/>
    </source>
</evidence>
<dbReference type="InterPro" id="IPR001610">
    <property type="entry name" value="PAC"/>
</dbReference>
<dbReference type="RefSeq" id="WP_305932011.1">
    <property type="nucleotide sequence ID" value="NZ_JAVAIM010000001.1"/>
</dbReference>
<dbReference type="CDD" id="cd00130">
    <property type="entry name" value="PAS"/>
    <property type="match status" value="2"/>
</dbReference>
<dbReference type="Proteomes" id="UP001240639">
    <property type="component" value="Unassembled WGS sequence"/>
</dbReference>
<dbReference type="SUPFAM" id="SSF55785">
    <property type="entry name" value="PYP-like sensor domain (PAS domain)"/>
    <property type="match status" value="2"/>
</dbReference>
<sequence>MAENEPDPDIDAARFAAIIASSTDAIISKSLDGTVQTWNPAAEALFGWSAAEMVGQSIRRIVPEDRAEEEDRILARIRAGHVVPRFTTKRLTKSGETVPIAVTVSPVRDASGQIVGASKIANDLREQIELQSGLREKTDQFTALANNIPQLAWLADKDGWIYWFNQRWYEFTGTDLEEMQGWGWQKVHHPDHVERVTNRIQEAWDSGEPWDDTFPLRRADGEFRWFLSRANPLRDDEGNVVLWCGTNTDITDQLEAQNHIKLLMREVNHRSRNMLATIRAILRRSSGLPKDELVRSLDRRINALASNQEILDGGDWSGARVADIVEAQLRHLGEDMRRRIHITKPSPVIVRTEAAEAIGLAIHELATNAEKYGALSNDRGRVDIEWEVAGEAAEEPVFRMRWNEIGGPLVPEPSRTGFGSLLIVRNVEQVLAAEVALNFEADGLNWQVEAPAGKLTVDRIERVAAEDYLAI</sequence>
<dbReference type="PROSITE" id="PS50112">
    <property type="entry name" value="PAS"/>
    <property type="match status" value="2"/>
</dbReference>
<feature type="domain" description="PAS" evidence="16">
    <location>
        <begin position="137"/>
        <end position="207"/>
    </location>
</feature>
<evidence type="ECO:0000259" key="17">
    <source>
        <dbReference type="PROSITE" id="PS50113"/>
    </source>
</evidence>
<dbReference type="PANTHER" id="PTHR41523:SF8">
    <property type="entry name" value="ETHYLENE RESPONSE SENSOR PROTEIN"/>
    <property type="match status" value="1"/>
</dbReference>
<keyword evidence="11" id="KW-0418">Kinase</keyword>
<comment type="caution">
    <text evidence="18">The sequence shown here is derived from an EMBL/GenBank/DDBJ whole genome shotgun (WGS) entry which is preliminary data.</text>
</comment>
<dbReference type="EC" id="2.7.13.3" evidence="2"/>
<gene>
    <name evidence="18" type="ORF">Q9K02_05675</name>
</gene>
<keyword evidence="12" id="KW-0067">ATP-binding</keyword>
<keyword evidence="19" id="KW-1185">Reference proteome</keyword>
<evidence type="ECO:0000256" key="10">
    <source>
        <dbReference type="ARBA" id="ARBA00022741"/>
    </source>
</evidence>
<dbReference type="InterPro" id="IPR035965">
    <property type="entry name" value="PAS-like_dom_sf"/>
</dbReference>
<keyword evidence="3" id="KW-0600">Photoreceptor protein</keyword>
<comment type="catalytic activity">
    <reaction evidence="1">
        <text>ATP + protein L-histidine = ADP + protein N-phospho-L-histidine.</text>
        <dbReference type="EC" id="2.7.13.3"/>
    </reaction>
</comment>
<feature type="domain" description="PAC" evidence="17">
    <location>
        <begin position="84"/>
        <end position="136"/>
    </location>
</feature>
<dbReference type="PANTHER" id="PTHR41523">
    <property type="entry name" value="TWO-COMPONENT SYSTEM SENSOR PROTEIN"/>
    <property type="match status" value="1"/>
</dbReference>
<evidence type="ECO:0000256" key="3">
    <source>
        <dbReference type="ARBA" id="ARBA00022543"/>
    </source>
</evidence>
<protein>
    <recommendedName>
        <fullName evidence="2">histidine kinase</fullName>
        <ecNumber evidence="2">2.7.13.3</ecNumber>
    </recommendedName>
</protein>
<accession>A0ABT9HN90</accession>
<feature type="domain" description="PAC" evidence="17">
    <location>
        <begin position="210"/>
        <end position="262"/>
    </location>
</feature>
<evidence type="ECO:0000313" key="18">
    <source>
        <dbReference type="EMBL" id="MDP4574626.1"/>
    </source>
</evidence>
<dbReference type="SMART" id="SM00091">
    <property type="entry name" value="PAS"/>
    <property type="match status" value="2"/>
</dbReference>
<evidence type="ECO:0000259" key="16">
    <source>
        <dbReference type="PROSITE" id="PS50112"/>
    </source>
</evidence>
<keyword evidence="4" id="KW-0597">Phosphoprotein</keyword>
<dbReference type="Gene3D" id="3.30.565.10">
    <property type="entry name" value="Histidine kinase-like ATPase, C-terminal domain"/>
    <property type="match status" value="1"/>
</dbReference>